<sequence length="235" mass="26240">MPDMSTTDLLLSYSRAMRRSLGLGCQATLLRQLVDSEFEALGRRRLLSRPTEPLAVLHTTGWSSVEKWRAGLSRKRRYKLRQTERALSEGSAVEVALVPGASLEVAETVALLRHNERKYGGGPFSPLPQSTGYLAELLRQPDVLAICYRDRSTGVLLAIGTVFDHRDRPVLRHYSALPIVRARFPDLNLYTNLYQLLVGWAIEASKEQVIIGKGMLDIKQSLGAELLPQYAAVVR</sequence>
<dbReference type="InterPro" id="IPR016181">
    <property type="entry name" value="Acyl_CoA_acyltransferase"/>
</dbReference>
<proteinExistence type="predicted"/>
<reference evidence="1 2" key="1">
    <citation type="submission" date="2019-02" db="EMBL/GenBank/DDBJ databases">
        <title>Draft genome sequences of novel Actinobacteria.</title>
        <authorList>
            <person name="Sahin N."/>
            <person name="Ay H."/>
            <person name="Saygin H."/>
        </authorList>
    </citation>
    <scope>NUCLEOTIDE SEQUENCE [LARGE SCALE GENOMIC DNA]</scope>
    <source>
        <strain evidence="1 2">16K104</strain>
    </source>
</reference>
<name>A0A4R4XBM8_9ACTN</name>
<accession>A0A4R4XBM8</accession>
<comment type="caution">
    <text evidence="1">The sequence shown here is derived from an EMBL/GenBank/DDBJ whole genome shotgun (WGS) entry which is preliminary data.</text>
</comment>
<evidence type="ECO:0000313" key="2">
    <source>
        <dbReference type="Proteomes" id="UP000295172"/>
    </source>
</evidence>
<protein>
    <submittedName>
        <fullName evidence="1">Uncharacterized protein</fullName>
    </submittedName>
</protein>
<dbReference type="EMBL" id="SMKR01000026">
    <property type="protein sequence ID" value="TDD28066.1"/>
    <property type="molecule type" value="Genomic_DNA"/>
</dbReference>
<evidence type="ECO:0000313" key="1">
    <source>
        <dbReference type="EMBL" id="TDD28066.1"/>
    </source>
</evidence>
<dbReference type="AlphaFoldDB" id="A0A4R4XBM8"/>
<keyword evidence="2" id="KW-1185">Reference proteome</keyword>
<dbReference type="SUPFAM" id="SSF55729">
    <property type="entry name" value="Acyl-CoA N-acyltransferases (Nat)"/>
    <property type="match status" value="1"/>
</dbReference>
<dbReference type="Proteomes" id="UP000295172">
    <property type="component" value="Unassembled WGS sequence"/>
</dbReference>
<organism evidence="1 2">
    <name type="scientific">Kribbella turkmenica</name>
    <dbReference type="NCBI Taxonomy" id="2530375"/>
    <lineage>
        <taxon>Bacteria</taxon>
        <taxon>Bacillati</taxon>
        <taxon>Actinomycetota</taxon>
        <taxon>Actinomycetes</taxon>
        <taxon>Propionibacteriales</taxon>
        <taxon>Kribbellaceae</taxon>
        <taxon>Kribbella</taxon>
    </lineage>
</organism>
<gene>
    <name evidence="1" type="ORF">E1218_08480</name>
</gene>